<evidence type="ECO:0000313" key="1">
    <source>
        <dbReference type="EMBL" id="JAD19290.1"/>
    </source>
</evidence>
<proteinExistence type="predicted"/>
<sequence>MKLRRLQLTDISPIIGEKKATDLLFANYCYSVTVTYLLSYDIPKWT</sequence>
<protein>
    <submittedName>
        <fullName evidence="1">Uncharacterized protein</fullName>
    </submittedName>
</protein>
<name>A0A0A8Y268_ARUDO</name>
<reference evidence="1" key="1">
    <citation type="submission" date="2014-09" db="EMBL/GenBank/DDBJ databases">
        <authorList>
            <person name="Magalhaes I.L.F."/>
            <person name="Oliveira U."/>
            <person name="Santos F.R."/>
            <person name="Vidigal T.H.D.A."/>
            <person name="Brescovit A.D."/>
            <person name="Santos A.J."/>
        </authorList>
    </citation>
    <scope>NUCLEOTIDE SEQUENCE</scope>
    <source>
        <tissue evidence="1">Shoot tissue taken approximately 20 cm above the soil surface</tissue>
    </source>
</reference>
<organism evidence="1">
    <name type="scientific">Arundo donax</name>
    <name type="common">Giant reed</name>
    <name type="synonym">Donax arundinaceus</name>
    <dbReference type="NCBI Taxonomy" id="35708"/>
    <lineage>
        <taxon>Eukaryota</taxon>
        <taxon>Viridiplantae</taxon>
        <taxon>Streptophyta</taxon>
        <taxon>Embryophyta</taxon>
        <taxon>Tracheophyta</taxon>
        <taxon>Spermatophyta</taxon>
        <taxon>Magnoliopsida</taxon>
        <taxon>Liliopsida</taxon>
        <taxon>Poales</taxon>
        <taxon>Poaceae</taxon>
        <taxon>PACMAD clade</taxon>
        <taxon>Arundinoideae</taxon>
        <taxon>Arundineae</taxon>
        <taxon>Arundo</taxon>
    </lineage>
</organism>
<dbReference type="EMBL" id="GBRH01278605">
    <property type="protein sequence ID" value="JAD19290.1"/>
    <property type="molecule type" value="Transcribed_RNA"/>
</dbReference>
<accession>A0A0A8Y268</accession>
<reference evidence="1" key="2">
    <citation type="journal article" date="2015" name="Data Brief">
        <title>Shoot transcriptome of the giant reed, Arundo donax.</title>
        <authorList>
            <person name="Barrero R.A."/>
            <person name="Guerrero F.D."/>
            <person name="Moolhuijzen P."/>
            <person name="Goolsby J.A."/>
            <person name="Tidwell J."/>
            <person name="Bellgard S.E."/>
            <person name="Bellgard M.I."/>
        </authorList>
    </citation>
    <scope>NUCLEOTIDE SEQUENCE</scope>
    <source>
        <tissue evidence="1">Shoot tissue taken approximately 20 cm above the soil surface</tissue>
    </source>
</reference>
<dbReference type="AlphaFoldDB" id="A0A0A8Y268"/>